<evidence type="ECO:0000256" key="1">
    <source>
        <dbReference type="ARBA" id="ARBA00009437"/>
    </source>
</evidence>
<dbReference type="PANTHER" id="PTHR30537">
    <property type="entry name" value="HTH-TYPE TRANSCRIPTIONAL REGULATOR"/>
    <property type="match status" value="1"/>
</dbReference>
<dbReference type="CDD" id="cd08471">
    <property type="entry name" value="PBP2_CrgA_like_2"/>
    <property type="match status" value="1"/>
</dbReference>
<gene>
    <name evidence="6" type="ORF">DET57_1163</name>
</gene>
<comment type="caution">
    <text evidence="6">The sequence shown here is derived from an EMBL/GenBank/DDBJ whole genome shotgun (WGS) entry which is preliminary data.</text>
</comment>
<dbReference type="AlphaFoldDB" id="A0A318FIM2"/>
<sequence length="327" mass="35712">MDCVDKKDNSGDLAIIFPQNGIIMDRLSAMALLVKVTELGSMSAAARALNTPLTTISRNIAELENALGVRLLIRTTRKLTLTDAGADYVAAARRILEEVENAERQAVGEYQEPKGELTISAPIMFGRLHVLPVITEFLARYPQIRVRLLLSDRNADLVDDHVDLAVRIGALPDSGMVATRLGEMRIVTCAHPGLLEKHGTPKRPRDLTMLPMIHIESPMPYSGWRFNTAEAQDRLVAIAPVLSVTTPESAADAARLGAGVARLLHYQAIDGLVCGELKLIFQTMEPEPAPVHLLSNARDLAPLKLRKFIDFAAPALRRALLRIAATT</sequence>
<dbReference type="FunFam" id="1.10.10.10:FF:000001">
    <property type="entry name" value="LysR family transcriptional regulator"/>
    <property type="match status" value="1"/>
</dbReference>
<dbReference type="PROSITE" id="PS50931">
    <property type="entry name" value="HTH_LYSR"/>
    <property type="match status" value="1"/>
</dbReference>
<evidence type="ECO:0000256" key="3">
    <source>
        <dbReference type="ARBA" id="ARBA00023125"/>
    </source>
</evidence>
<name>A0A318FIM2_KLEOX</name>
<dbReference type="SUPFAM" id="SSF53850">
    <property type="entry name" value="Periplasmic binding protein-like II"/>
    <property type="match status" value="1"/>
</dbReference>
<keyword evidence="2" id="KW-0805">Transcription regulation</keyword>
<accession>A0A318FIM2</accession>
<dbReference type="PANTHER" id="PTHR30537:SF5">
    <property type="entry name" value="HTH-TYPE TRANSCRIPTIONAL ACTIVATOR TTDR-RELATED"/>
    <property type="match status" value="1"/>
</dbReference>
<evidence type="ECO:0000256" key="2">
    <source>
        <dbReference type="ARBA" id="ARBA00023015"/>
    </source>
</evidence>
<dbReference type="Gene3D" id="3.40.190.290">
    <property type="match status" value="1"/>
</dbReference>
<dbReference type="GO" id="GO:0006351">
    <property type="term" value="P:DNA-templated transcription"/>
    <property type="evidence" value="ECO:0007669"/>
    <property type="project" value="TreeGrafter"/>
</dbReference>
<dbReference type="GO" id="GO:0043565">
    <property type="term" value="F:sequence-specific DNA binding"/>
    <property type="evidence" value="ECO:0007669"/>
    <property type="project" value="TreeGrafter"/>
</dbReference>
<dbReference type="InterPro" id="IPR036388">
    <property type="entry name" value="WH-like_DNA-bd_sf"/>
</dbReference>
<dbReference type="InterPro" id="IPR058163">
    <property type="entry name" value="LysR-type_TF_proteobact-type"/>
</dbReference>
<proteinExistence type="inferred from homology"/>
<keyword evidence="3 6" id="KW-0238">DNA-binding</keyword>
<evidence type="ECO:0000259" key="5">
    <source>
        <dbReference type="PROSITE" id="PS50931"/>
    </source>
</evidence>
<reference evidence="6 7" key="1">
    <citation type="submission" date="2018-05" db="EMBL/GenBank/DDBJ databases">
        <title>Freshwater and sediment microbial communities from various areas in North America, analyzing microbe dynamics in response to fracking.</title>
        <authorList>
            <person name="Lamendella R."/>
        </authorList>
    </citation>
    <scope>NUCLEOTIDE SEQUENCE [LARGE SCALE GENOMIC DNA]</scope>
    <source>
        <strain evidence="6 7">67</strain>
    </source>
</reference>
<dbReference type="Proteomes" id="UP000247485">
    <property type="component" value="Unassembled WGS sequence"/>
</dbReference>
<dbReference type="Pfam" id="PF03466">
    <property type="entry name" value="LysR_substrate"/>
    <property type="match status" value="1"/>
</dbReference>
<evidence type="ECO:0000256" key="4">
    <source>
        <dbReference type="ARBA" id="ARBA00023163"/>
    </source>
</evidence>
<dbReference type="InterPro" id="IPR000847">
    <property type="entry name" value="LysR_HTH_N"/>
</dbReference>
<dbReference type="Gene3D" id="1.10.10.10">
    <property type="entry name" value="Winged helix-like DNA-binding domain superfamily/Winged helix DNA-binding domain"/>
    <property type="match status" value="1"/>
</dbReference>
<evidence type="ECO:0000313" key="7">
    <source>
        <dbReference type="Proteomes" id="UP000247485"/>
    </source>
</evidence>
<evidence type="ECO:0000313" key="6">
    <source>
        <dbReference type="EMBL" id="PXW40714.1"/>
    </source>
</evidence>
<feature type="domain" description="HTH lysR-type" evidence="5">
    <location>
        <begin position="25"/>
        <end position="82"/>
    </location>
</feature>
<dbReference type="GO" id="GO:0003700">
    <property type="term" value="F:DNA-binding transcription factor activity"/>
    <property type="evidence" value="ECO:0007669"/>
    <property type="project" value="InterPro"/>
</dbReference>
<dbReference type="SUPFAM" id="SSF46785">
    <property type="entry name" value="Winged helix' DNA-binding domain"/>
    <property type="match status" value="1"/>
</dbReference>
<organism evidence="6 7">
    <name type="scientific">Klebsiella oxytoca</name>
    <dbReference type="NCBI Taxonomy" id="571"/>
    <lineage>
        <taxon>Bacteria</taxon>
        <taxon>Pseudomonadati</taxon>
        <taxon>Pseudomonadota</taxon>
        <taxon>Gammaproteobacteria</taxon>
        <taxon>Enterobacterales</taxon>
        <taxon>Enterobacteriaceae</taxon>
        <taxon>Klebsiella/Raoultella group</taxon>
        <taxon>Klebsiella</taxon>
    </lineage>
</organism>
<dbReference type="Pfam" id="PF00126">
    <property type="entry name" value="HTH_1"/>
    <property type="match status" value="1"/>
</dbReference>
<protein>
    <submittedName>
        <fullName evidence="6">DNA-binding transcriptional LysR family regulator</fullName>
    </submittedName>
</protein>
<dbReference type="EMBL" id="QJJG01000016">
    <property type="protein sequence ID" value="PXW40714.1"/>
    <property type="molecule type" value="Genomic_DNA"/>
</dbReference>
<dbReference type="InterPro" id="IPR036390">
    <property type="entry name" value="WH_DNA-bd_sf"/>
</dbReference>
<keyword evidence="4" id="KW-0804">Transcription</keyword>
<comment type="similarity">
    <text evidence="1">Belongs to the LysR transcriptional regulatory family.</text>
</comment>
<dbReference type="InterPro" id="IPR005119">
    <property type="entry name" value="LysR_subst-bd"/>
</dbReference>